<dbReference type="AlphaFoldDB" id="J9DXN4"/>
<keyword evidence="1" id="KW-0812">Transmembrane</keyword>
<feature type="transmembrane region" description="Helical" evidence="1">
    <location>
        <begin position="200"/>
        <end position="224"/>
    </location>
</feature>
<name>J9DXN4_9PROT</name>
<dbReference type="eggNOG" id="COG2370">
    <property type="taxonomic scope" value="Bacteria"/>
</dbReference>
<evidence type="ECO:0000256" key="1">
    <source>
        <dbReference type="SAM" id="Phobius"/>
    </source>
</evidence>
<comment type="caution">
    <text evidence="3">The sequence shown here is derived from an EMBL/GenBank/DDBJ whole genome shotgun (WGS) entry which is preliminary data.</text>
</comment>
<dbReference type="Proteomes" id="UP000004836">
    <property type="component" value="Unassembled WGS sequence"/>
</dbReference>
<evidence type="ECO:0008006" key="5">
    <source>
        <dbReference type="Google" id="ProtNLM"/>
    </source>
</evidence>
<evidence type="ECO:0000313" key="3">
    <source>
        <dbReference type="EMBL" id="EJW20444.1"/>
    </source>
</evidence>
<keyword evidence="2" id="KW-0732">Signal</keyword>
<reference evidence="3 4" key="1">
    <citation type="journal article" date="2012" name="J. Bacteriol.">
        <title>Genome Sequence of Strain IMCC14465, Isolated from the East Sea, Belonging to the PS1 Clade of Alphaproteobacteria.</title>
        <authorList>
            <person name="Yang S.J."/>
            <person name="Kang I."/>
            <person name="Cho J.C."/>
        </authorList>
    </citation>
    <scope>NUCLEOTIDE SEQUENCE [LARGE SCALE GENOMIC DNA]</scope>
    <source>
        <strain evidence="3 4">IMCC14465</strain>
    </source>
</reference>
<feature type="transmembrane region" description="Helical" evidence="1">
    <location>
        <begin position="347"/>
        <end position="366"/>
    </location>
</feature>
<feature type="signal peptide" evidence="2">
    <location>
        <begin position="1"/>
        <end position="18"/>
    </location>
</feature>
<dbReference type="STRING" id="1220535.IMCC14465_17370"/>
<dbReference type="PATRIC" id="fig|1220535.3.peg.1729"/>
<feature type="transmembrane region" description="Helical" evidence="1">
    <location>
        <begin position="230"/>
        <end position="247"/>
    </location>
</feature>
<dbReference type="Pfam" id="PF13795">
    <property type="entry name" value="HupE_UreJ_2"/>
    <property type="match status" value="2"/>
</dbReference>
<feature type="transmembrane region" description="Helical" evidence="1">
    <location>
        <begin position="169"/>
        <end position="193"/>
    </location>
</feature>
<dbReference type="EMBL" id="ALYF01000010">
    <property type="protein sequence ID" value="EJW20444.1"/>
    <property type="molecule type" value="Genomic_DNA"/>
</dbReference>
<gene>
    <name evidence="3" type="ORF">IMCC14465_17370</name>
</gene>
<dbReference type="OrthoDB" id="9808870at2"/>
<feature type="transmembrane region" description="Helical" evidence="1">
    <location>
        <begin position="256"/>
        <end position="274"/>
    </location>
</feature>
<feature type="transmembrane region" description="Helical" evidence="1">
    <location>
        <begin position="378"/>
        <end position="395"/>
    </location>
</feature>
<organism evidence="3 4">
    <name type="scientific">alpha proteobacterium IMCC14465</name>
    <dbReference type="NCBI Taxonomy" id="1220535"/>
    <lineage>
        <taxon>Bacteria</taxon>
        <taxon>Pseudomonadati</taxon>
        <taxon>Pseudomonadota</taxon>
        <taxon>Alphaproteobacteria</taxon>
        <taxon>PS1 clade</taxon>
    </lineage>
</organism>
<feature type="transmembrane region" description="Helical" evidence="1">
    <location>
        <begin position="280"/>
        <end position="296"/>
    </location>
</feature>
<keyword evidence="4" id="KW-1185">Reference proteome</keyword>
<sequence length="400" mass="44190">MRALFLFFVMIVAAQVDALAHTKSQSFSQWEIISEKEANSLKFIFSVDQRRITQLAQLYPSMDYAALLHRHLTDTLHVIQNKTPCPLENLNVTQHTMSGYFRARGQVICPETIIASAPVITISSFTPVSPAHIHLARFSIAGENQEIVLNNAQQYFVFEVRDFIDSLSAFIGLGFIHVISGLDHMIFLLALALFAATPRLAVFCITGFTLGHSLTLALAYMDIITPHEKMIEALIGLTIALTAYDIAGKAEKTRPLSAMLLSIGLMLICGLAIYLGRLPLSTGLFFTLPLALFSYQHLSQSGQTKTKLFPLLTVAFGLVHGAGFAGGLKHINLDKSDILTPLVGFNLGVELAQLTALIAVYIVISSLEMRTNFRRDRFENLVAPAMFGLSLFWFAERLLI</sequence>
<evidence type="ECO:0000256" key="2">
    <source>
        <dbReference type="SAM" id="SignalP"/>
    </source>
</evidence>
<dbReference type="InterPro" id="IPR032809">
    <property type="entry name" value="Put_HupE_UreJ"/>
</dbReference>
<protein>
    <recommendedName>
        <fullName evidence="5">HupE / UreJ protein</fullName>
    </recommendedName>
</protein>
<keyword evidence="1" id="KW-0472">Membrane</keyword>
<keyword evidence="1" id="KW-1133">Transmembrane helix</keyword>
<feature type="chain" id="PRO_5003823286" description="HupE / UreJ protein" evidence="2">
    <location>
        <begin position="19"/>
        <end position="400"/>
    </location>
</feature>
<evidence type="ECO:0000313" key="4">
    <source>
        <dbReference type="Proteomes" id="UP000004836"/>
    </source>
</evidence>
<accession>J9DXN4</accession>
<proteinExistence type="predicted"/>
<feature type="transmembrane region" description="Helical" evidence="1">
    <location>
        <begin position="308"/>
        <end position="327"/>
    </location>
</feature>